<evidence type="ECO:0008006" key="4">
    <source>
        <dbReference type="Google" id="ProtNLM"/>
    </source>
</evidence>
<name>A0A2N1PK22_9BACT</name>
<dbReference type="InterPro" id="IPR004155">
    <property type="entry name" value="PBS_lyase_HEAT"/>
</dbReference>
<evidence type="ECO:0000313" key="3">
    <source>
        <dbReference type="Proteomes" id="UP000233256"/>
    </source>
</evidence>
<dbReference type="AlphaFoldDB" id="A0A2N1PK22"/>
<proteinExistence type="predicted"/>
<feature type="region of interest" description="Disordered" evidence="1">
    <location>
        <begin position="593"/>
        <end position="636"/>
    </location>
</feature>
<dbReference type="Gene3D" id="1.25.10.10">
    <property type="entry name" value="Leucine-rich Repeat Variant"/>
    <property type="match status" value="3"/>
</dbReference>
<feature type="region of interest" description="Disordered" evidence="1">
    <location>
        <begin position="648"/>
        <end position="702"/>
    </location>
</feature>
<accession>A0A2N1PK22</accession>
<dbReference type="PANTHER" id="PTHR12697:SF5">
    <property type="entry name" value="DEOXYHYPUSINE HYDROXYLASE"/>
    <property type="match status" value="1"/>
</dbReference>
<organism evidence="2 3">
    <name type="scientific">Candidatus Wallbacteria bacterium HGW-Wallbacteria-1</name>
    <dbReference type="NCBI Taxonomy" id="2013854"/>
    <lineage>
        <taxon>Bacteria</taxon>
        <taxon>Candidatus Walliibacteriota</taxon>
    </lineage>
</organism>
<sequence length="986" mass="106649">MKSLQELAQDLEHNDPAERIRAIRAIASTRVPQAAPYLEKLLLKESDDKVIKYALKAMEGFRKLGLLDNDDGPIEPTVTMILSPEKAAAARKGNHHTPGGRAGTASKSASGQPAGSPAGSPPGPSSGPVLKNRAAIEKINSLLTDRASTVRAKAAMACIRLGDPATAPILRPRLLHEKDIEVRRAVILAYTTVADGQDLLTAARALAASKSSDDRKTLLEAIRASKRKDLLNIALGLLADSDSGVREAASRIIKAFGSATCLSILLEMAISTIAGERLDAARSMSMVPVRECIESLKTLFSDSESEVSKAAEKSLKLLAQKGNPLAMRALEEVGTPLTSPPGSNLKRDIMALTADEPSERIAAAVRISDSKDQNCLDIILQRLNQETEAEVLQPLIRAVGTIGSANCISQLKPFVESLNPALRASAVEALGQCGGNQALPLVALMIHDPDPSVRGRALVAIKPYPHIEINPFVKDMLHSDSISARIQAINVIRDLPDEELVEYLDCDPVAAVEKVFEDADILLREMAATAGSAPLRSHAEQIRNMLIKRRENLAHAPSGKGGTLADLGKKNAMARLQGLLHGPNLTETDFKTAASVKSSDSSAHIDPLKDIDPFDDIDPNDFKIGKGKSRTSSIDGISASMSDLESSLFEEDEISSSATDSAASSSSDRNSSQRDSAISSDTKKAAAKSSVTKSSGPGQVMKTIKNFDRASEDEKLFMIQQAAHNVNEVGFNLLRYALDSEERHIAGAAASAMGPYDGAESFKDYGMKRSGKSTVLTEQTPTETFERIEVQTIFYAGKKSASTLQDSLKEREKMFNVRSYWEGSFPRSQSMLNSLREDTQEMVTKALPDGEKPQSLFLLYHIDGLEEHIKGKKSLDSTQTMQQLCERTMTPPQNCPVMESLFAAVPRPAYLLAIMTRNHLTLFLRSNPGEKVSAGARIPVAQLTNPKLEYDSNTATLTLDRGSEKIILPDIFLDKAYEVEELFKGR</sequence>
<feature type="compositionally biased region" description="Low complexity" evidence="1">
    <location>
        <begin position="105"/>
        <end position="118"/>
    </location>
</feature>
<evidence type="ECO:0000313" key="2">
    <source>
        <dbReference type="EMBL" id="PKK88685.1"/>
    </source>
</evidence>
<feature type="compositionally biased region" description="Low complexity" evidence="1">
    <location>
        <begin position="655"/>
        <end position="680"/>
    </location>
</feature>
<reference evidence="2 3" key="1">
    <citation type="journal article" date="2017" name="ISME J.">
        <title>Potential for microbial H2 and metal transformations associated with novel bacteria and archaea in deep terrestrial subsurface sediments.</title>
        <authorList>
            <person name="Hernsdorf A.W."/>
            <person name="Amano Y."/>
            <person name="Miyakawa K."/>
            <person name="Ise K."/>
            <person name="Suzuki Y."/>
            <person name="Anantharaman K."/>
            <person name="Probst A."/>
            <person name="Burstein D."/>
            <person name="Thomas B.C."/>
            <person name="Banfield J.F."/>
        </authorList>
    </citation>
    <scope>NUCLEOTIDE SEQUENCE [LARGE SCALE GENOMIC DNA]</scope>
    <source>
        <strain evidence="2">HGW-Wallbacteria-1</strain>
    </source>
</reference>
<dbReference type="PANTHER" id="PTHR12697">
    <property type="entry name" value="PBS LYASE HEAT-LIKE PROTEIN"/>
    <property type="match status" value="1"/>
</dbReference>
<evidence type="ECO:0000256" key="1">
    <source>
        <dbReference type="SAM" id="MobiDB-lite"/>
    </source>
</evidence>
<dbReference type="EMBL" id="PGXC01000037">
    <property type="protein sequence ID" value="PKK88685.1"/>
    <property type="molecule type" value="Genomic_DNA"/>
</dbReference>
<dbReference type="SUPFAM" id="SSF48371">
    <property type="entry name" value="ARM repeat"/>
    <property type="match status" value="1"/>
</dbReference>
<dbReference type="Pfam" id="PF13646">
    <property type="entry name" value="HEAT_2"/>
    <property type="match status" value="2"/>
</dbReference>
<comment type="caution">
    <text evidence="2">The sequence shown here is derived from an EMBL/GenBank/DDBJ whole genome shotgun (WGS) entry which is preliminary data.</text>
</comment>
<dbReference type="GO" id="GO:0016491">
    <property type="term" value="F:oxidoreductase activity"/>
    <property type="evidence" value="ECO:0007669"/>
    <property type="project" value="TreeGrafter"/>
</dbReference>
<feature type="region of interest" description="Disordered" evidence="1">
    <location>
        <begin position="86"/>
        <end position="130"/>
    </location>
</feature>
<protein>
    <recommendedName>
        <fullName evidence="4">HEAT repeat domain-containing protein</fullName>
    </recommendedName>
</protein>
<dbReference type="Proteomes" id="UP000233256">
    <property type="component" value="Unassembled WGS sequence"/>
</dbReference>
<dbReference type="SMART" id="SM00567">
    <property type="entry name" value="EZ_HEAT"/>
    <property type="match status" value="7"/>
</dbReference>
<dbReference type="InterPro" id="IPR016024">
    <property type="entry name" value="ARM-type_fold"/>
</dbReference>
<dbReference type="InterPro" id="IPR011989">
    <property type="entry name" value="ARM-like"/>
</dbReference>
<gene>
    <name evidence="2" type="ORF">CVV64_17740</name>
</gene>